<dbReference type="RefSeq" id="WP_038160059.1">
    <property type="nucleotide sequence ID" value="NZ_JMTB01000105.1"/>
</dbReference>
<comment type="caution">
    <text evidence="2">The sequence shown here is derived from an EMBL/GenBank/DDBJ whole genome shotgun (WGS) entry which is preliminary data.</text>
</comment>
<dbReference type="AlphaFoldDB" id="A0A084ZUB6"/>
<dbReference type="EMBL" id="JMTB01000105">
    <property type="protein sequence ID" value="KFC01061.1"/>
    <property type="molecule type" value="Genomic_DNA"/>
</dbReference>
<accession>A0A084ZUB6</accession>
<proteinExistence type="predicted"/>
<evidence type="ECO:0000313" key="3">
    <source>
        <dbReference type="Proteomes" id="UP000028630"/>
    </source>
</evidence>
<organism evidence="2 3">
    <name type="scientific">Trabulsiella guamensis ATCC 49490</name>
    <dbReference type="NCBI Taxonomy" id="1005994"/>
    <lineage>
        <taxon>Bacteria</taxon>
        <taxon>Pseudomonadati</taxon>
        <taxon>Pseudomonadota</taxon>
        <taxon>Gammaproteobacteria</taxon>
        <taxon>Enterobacterales</taxon>
        <taxon>Enterobacteriaceae</taxon>
        <taxon>Trabulsiella</taxon>
    </lineage>
</organism>
<keyword evidence="3" id="KW-1185">Reference proteome</keyword>
<protein>
    <submittedName>
        <fullName evidence="2">Hemagglutinin protein</fullName>
    </submittedName>
</protein>
<gene>
    <name evidence="2" type="ORF">GTGU_03578</name>
</gene>
<dbReference type="Proteomes" id="UP000028630">
    <property type="component" value="Unassembled WGS sequence"/>
</dbReference>
<name>A0A084ZUB6_9ENTR</name>
<dbReference type="OrthoDB" id="6637536at2"/>
<evidence type="ECO:0000313" key="2">
    <source>
        <dbReference type="EMBL" id="KFC01061.1"/>
    </source>
</evidence>
<feature type="region of interest" description="Disordered" evidence="1">
    <location>
        <begin position="1"/>
        <end position="29"/>
    </location>
</feature>
<reference evidence="3" key="1">
    <citation type="submission" date="2014-05" db="EMBL/GenBank/DDBJ databases">
        <title>ATOL: Assembling a taxonomically balanced genome-scale reconstruction of the evolutionary history of the Enterobacteriaceae.</title>
        <authorList>
            <person name="Plunkett G. III"/>
            <person name="Neeno-Eckwall E.C."/>
            <person name="Glasner J.D."/>
            <person name="Perna N.T."/>
        </authorList>
    </citation>
    <scope>NUCLEOTIDE SEQUENCE [LARGE SCALE GENOMIC DNA]</scope>
    <source>
        <strain evidence="3">ATCC 49490</strain>
    </source>
</reference>
<evidence type="ECO:0000256" key="1">
    <source>
        <dbReference type="SAM" id="MobiDB-lite"/>
    </source>
</evidence>
<sequence>MAQDLFDTSNDGINQYTSRPQQATAPAPSVATTIASSGVAQGLGSLIGGLVQGATVAKKEAAQRLEDKSLSDYARKITSLNAAVEQGTLKQSEAQRQQRALYSSMVANNPAITEKLTAFSKGLSGTAGLGDTLAEGTAVDQQIVADTKTATAQGFITPGMTQEEQENGLNLYRQRQQQLGEMEFYSKQLGIQQQRLSMQASQESIAASRVQRANAAADLTLKKNKLYAQQSLADFGNNAYQHTQTQLADIQKRLAAGQLNNEQALAESNALKDQLMGQMQKIRGAVGGDYADSIAKPIFDSIDARNKFLSGQISADTLKTQLDTLEAKSALPFMSDPKMAGIIAAGKFLGGVTNPALIGEYGDYMASYLKKNSVSGGTPTNPLTDDPDEKASTKAYTGSLKDVTQGLKNKNPAINDPKGTFDELQTHVNQLIKGVGSFSGAHNNPKDYNEVVDYLADPSFLDYQKMGGRIDQSNLESVKIVISVNYLEKLVPAVQKEWEQGNAMVGAAPSFGAGMAGMVAGVSNPAANIPETAKAEQTLQYIWTGSTIEFRPAKGYENNPGVRAKAGELQRKLAPVINKSVMMRAHLDGSNDYNKYFKLSEAEMFGVKEAAPTENSVNGR</sequence>